<reference evidence="2" key="1">
    <citation type="journal article" date="2019" name="Int. J. Syst. Evol. Microbiol.">
        <title>The Global Catalogue of Microorganisms (GCM) 10K type strain sequencing project: providing services to taxonomists for standard genome sequencing and annotation.</title>
        <authorList>
            <consortium name="The Broad Institute Genomics Platform"/>
            <consortium name="The Broad Institute Genome Sequencing Center for Infectious Disease"/>
            <person name="Wu L."/>
            <person name="Ma J."/>
        </authorList>
    </citation>
    <scope>NUCLEOTIDE SEQUENCE [LARGE SCALE GENOMIC DNA]</scope>
    <source>
        <strain evidence="2">LMG 29247</strain>
    </source>
</reference>
<organism evidence="1 2">
    <name type="scientific">Ottowia flava</name>
    <dbReference type="NCBI Taxonomy" id="2675430"/>
    <lineage>
        <taxon>Bacteria</taxon>
        <taxon>Pseudomonadati</taxon>
        <taxon>Pseudomonadota</taxon>
        <taxon>Betaproteobacteria</taxon>
        <taxon>Burkholderiales</taxon>
        <taxon>Comamonadaceae</taxon>
        <taxon>Ottowia</taxon>
    </lineage>
</organism>
<name>A0ABW4KX19_9BURK</name>
<proteinExistence type="predicted"/>
<evidence type="ECO:0008006" key="3">
    <source>
        <dbReference type="Google" id="ProtNLM"/>
    </source>
</evidence>
<protein>
    <recommendedName>
        <fullName evidence="3">DUF697 domain-containing protein</fullName>
    </recommendedName>
</protein>
<keyword evidence="2" id="KW-1185">Reference proteome</keyword>
<dbReference type="RefSeq" id="WP_370512901.1">
    <property type="nucleotide sequence ID" value="NZ_JBHUEJ010000019.1"/>
</dbReference>
<dbReference type="Proteomes" id="UP001597304">
    <property type="component" value="Unassembled WGS sequence"/>
</dbReference>
<evidence type="ECO:0000313" key="2">
    <source>
        <dbReference type="Proteomes" id="UP001597304"/>
    </source>
</evidence>
<evidence type="ECO:0000313" key="1">
    <source>
        <dbReference type="EMBL" id="MFD1710848.1"/>
    </source>
</evidence>
<accession>A0ABW4KX19</accession>
<comment type="caution">
    <text evidence="1">The sequence shown here is derived from an EMBL/GenBank/DDBJ whole genome shotgun (WGS) entry which is preliminary data.</text>
</comment>
<dbReference type="EMBL" id="JBHUEJ010000019">
    <property type="protein sequence ID" value="MFD1710848.1"/>
    <property type="molecule type" value="Genomic_DNA"/>
</dbReference>
<sequence>MALRSSEPDALQLAQGHFGLEQAVQRSRQLLRKRAMVAGVAGAVPFPGLDWAVDAAMLTRLLPRINSEFGLAPAQIERLDAREKERVQKAIAMIGSVLIGRVVTKTLVVRFARMVGMRLTAAQAAKYVPLAGQLVSGALGYAALRYLGEQHIRDCVKVALAAPLALPPPTGRSLGSSARTTRRVRATSEAIIVPPASSSSTGRA</sequence>
<gene>
    <name evidence="1" type="ORF">ACFSF0_09550</name>
</gene>